<comment type="caution">
    <text evidence="14">The sequence shown here is derived from an EMBL/GenBank/DDBJ whole genome shotgun (WGS) entry which is preliminary data.</text>
</comment>
<evidence type="ECO:0000256" key="4">
    <source>
        <dbReference type="ARBA" id="ARBA00022679"/>
    </source>
</evidence>
<proteinExistence type="inferred from homology"/>
<evidence type="ECO:0000256" key="1">
    <source>
        <dbReference type="ARBA" id="ARBA00001946"/>
    </source>
</evidence>
<accession>A0ABS8CFD7</accession>
<evidence type="ECO:0000256" key="8">
    <source>
        <dbReference type="ARBA" id="ARBA00022842"/>
    </source>
</evidence>
<dbReference type="PANTHER" id="PTHR11088:SF60">
    <property type="entry name" value="TRNA DIMETHYLALLYLTRANSFERASE"/>
    <property type="match status" value="1"/>
</dbReference>
<keyword evidence="5 10" id="KW-0819">tRNA processing</keyword>
<keyword evidence="6 10" id="KW-0547">Nucleotide-binding</keyword>
<comment type="similarity">
    <text evidence="3 10 13">Belongs to the IPP transferase family.</text>
</comment>
<comment type="catalytic activity">
    <reaction evidence="9 10 11">
        <text>adenosine(37) in tRNA + dimethylallyl diphosphate = N(6)-dimethylallyladenosine(37) in tRNA + diphosphate</text>
        <dbReference type="Rhea" id="RHEA:26482"/>
        <dbReference type="Rhea" id="RHEA-COMP:10162"/>
        <dbReference type="Rhea" id="RHEA-COMP:10375"/>
        <dbReference type="ChEBI" id="CHEBI:33019"/>
        <dbReference type="ChEBI" id="CHEBI:57623"/>
        <dbReference type="ChEBI" id="CHEBI:74411"/>
        <dbReference type="ChEBI" id="CHEBI:74415"/>
        <dbReference type="EC" id="2.5.1.75"/>
    </reaction>
</comment>
<evidence type="ECO:0000256" key="12">
    <source>
        <dbReference type="RuleBase" id="RU003784"/>
    </source>
</evidence>
<name>A0ABS8CFD7_9BURK</name>
<evidence type="ECO:0000256" key="5">
    <source>
        <dbReference type="ARBA" id="ARBA00022694"/>
    </source>
</evidence>
<dbReference type="HAMAP" id="MF_00185">
    <property type="entry name" value="IPP_trans"/>
    <property type="match status" value="1"/>
</dbReference>
<feature type="region of interest" description="Interaction with substrate tRNA" evidence="10">
    <location>
        <begin position="159"/>
        <end position="163"/>
    </location>
</feature>
<evidence type="ECO:0000256" key="9">
    <source>
        <dbReference type="ARBA" id="ARBA00049563"/>
    </source>
</evidence>
<keyword evidence="7 10" id="KW-0067">ATP-binding</keyword>
<feature type="binding site" evidence="10">
    <location>
        <begin position="10"/>
        <end position="17"/>
    </location>
    <ligand>
        <name>ATP</name>
        <dbReference type="ChEBI" id="CHEBI:30616"/>
    </ligand>
</feature>
<evidence type="ECO:0000256" key="3">
    <source>
        <dbReference type="ARBA" id="ARBA00005842"/>
    </source>
</evidence>
<evidence type="ECO:0000313" key="14">
    <source>
        <dbReference type="EMBL" id="MCB5364519.1"/>
    </source>
</evidence>
<keyword evidence="15" id="KW-1185">Reference proteome</keyword>
<reference evidence="14 15" key="1">
    <citation type="submission" date="2020-07" db="EMBL/GenBank/DDBJ databases">
        <title>Pusillimonas sp. nov., isolated from poultry manure in Taiwan.</title>
        <authorList>
            <person name="Lin S.-Y."/>
            <person name="Tang Y.-S."/>
            <person name="Young C.-C."/>
        </authorList>
    </citation>
    <scope>NUCLEOTIDE SEQUENCE [LARGE SCALE GENOMIC DNA]</scope>
    <source>
        <strain evidence="14 15">CC-YST705</strain>
    </source>
</reference>
<organism evidence="14 15">
    <name type="scientific">Mesopusillimonas faecipullorum</name>
    <dbReference type="NCBI Taxonomy" id="2755040"/>
    <lineage>
        <taxon>Bacteria</taxon>
        <taxon>Pseudomonadati</taxon>
        <taxon>Pseudomonadota</taxon>
        <taxon>Betaproteobacteria</taxon>
        <taxon>Burkholderiales</taxon>
        <taxon>Alcaligenaceae</taxon>
        <taxon>Mesopusillimonas</taxon>
    </lineage>
</organism>
<dbReference type="Gene3D" id="1.10.20.140">
    <property type="match status" value="1"/>
</dbReference>
<gene>
    <name evidence="10 14" type="primary">miaA</name>
    <name evidence="14" type="ORF">H0484_12260</name>
</gene>
<evidence type="ECO:0000256" key="2">
    <source>
        <dbReference type="ARBA" id="ARBA00003213"/>
    </source>
</evidence>
<keyword evidence="8 10" id="KW-0460">Magnesium</keyword>
<dbReference type="Gene3D" id="3.40.50.300">
    <property type="entry name" value="P-loop containing nucleotide triphosphate hydrolases"/>
    <property type="match status" value="1"/>
</dbReference>
<dbReference type="NCBIfam" id="TIGR00174">
    <property type="entry name" value="miaA"/>
    <property type="match status" value="1"/>
</dbReference>
<feature type="binding site" evidence="10">
    <location>
        <begin position="12"/>
        <end position="17"/>
    </location>
    <ligand>
        <name>substrate</name>
    </ligand>
</feature>
<feature type="region of interest" description="Interaction with substrate tRNA" evidence="10">
    <location>
        <begin position="243"/>
        <end position="248"/>
    </location>
</feature>
<protein>
    <recommendedName>
        <fullName evidence="10">tRNA dimethylallyltransferase</fullName>
        <ecNumber evidence="10">2.5.1.75</ecNumber>
    </recommendedName>
    <alternativeName>
        <fullName evidence="10">Dimethylallyl diphosphate:tRNA dimethylallyltransferase</fullName>
        <shortName evidence="10">DMAPP:tRNA dimethylallyltransferase</shortName>
        <shortName evidence="10">DMATase</shortName>
    </alternativeName>
    <alternativeName>
        <fullName evidence="10">Isopentenyl-diphosphate:tRNA isopentenyltransferase</fullName>
        <shortName evidence="10">IPP transferase</shortName>
        <shortName evidence="10">IPPT</shortName>
        <shortName evidence="10">IPTase</shortName>
    </alternativeName>
</protein>
<feature type="site" description="Interaction with substrate tRNA" evidence="10">
    <location>
        <position position="101"/>
    </location>
</feature>
<dbReference type="EC" id="2.5.1.75" evidence="10"/>
<dbReference type="InterPro" id="IPR039657">
    <property type="entry name" value="Dimethylallyltransferase"/>
</dbReference>
<comment type="caution">
    <text evidence="10">Lacks conserved residue(s) required for the propagation of feature annotation.</text>
</comment>
<keyword evidence="4 10" id="KW-0808">Transferase</keyword>
<dbReference type="PANTHER" id="PTHR11088">
    <property type="entry name" value="TRNA DIMETHYLALLYLTRANSFERASE"/>
    <property type="match status" value="1"/>
</dbReference>
<evidence type="ECO:0000256" key="10">
    <source>
        <dbReference type="HAMAP-Rule" id="MF_00185"/>
    </source>
</evidence>
<dbReference type="EMBL" id="JACDXW010000006">
    <property type="protein sequence ID" value="MCB5364519.1"/>
    <property type="molecule type" value="Genomic_DNA"/>
</dbReference>
<dbReference type="Proteomes" id="UP000776983">
    <property type="component" value="Unassembled WGS sequence"/>
</dbReference>
<comment type="subunit">
    <text evidence="10">Monomer.</text>
</comment>
<dbReference type="RefSeq" id="WP_226954934.1">
    <property type="nucleotide sequence ID" value="NZ_JACDXW010000006.1"/>
</dbReference>
<feature type="site" description="Interaction with substrate tRNA" evidence="10">
    <location>
        <position position="123"/>
    </location>
</feature>
<evidence type="ECO:0000256" key="11">
    <source>
        <dbReference type="RuleBase" id="RU003783"/>
    </source>
</evidence>
<comment type="cofactor">
    <cofactor evidence="1 10">
        <name>Mg(2+)</name>
        <dbReference type="ChEBI" id="CHEBI:18420"/>
    </cofactor>
</comment>
<dbReference type="GO" id="GO:0052381">
    <property type="term" value="F:tRNA dimethylallyltransferase activity"/>
    <property type="evidence" value="ECO:0007669"/>
    <property type="project" value="UniProtKB-EC"/>
</dbReference>
<comment type="function">
    <text evidence="2 10 12">Catalyzes the transfer of a dimethylallyl group onto the adenine at position 37 in tRNAs that read codons beginning with uridine, leading to the formation of N6-(dimethylallyl)adenosine (i(6)A).</text>
</comment>
<evidence type="ECO:0000256" key="6">
    <source>
        <dbReference type="ARBA" id="ARBA00022741"/>
    </source>
</evidence>
<feature type="region of interest" description="Interaction with substrate tRNA" evidence="10">
    <location>
        <begin position="35"/>
        <end position="38"/>
    </location>
</feature>
<dbReference type="InterPro" id="IPR027417">
    <property type="entry name" value="P-loop_NTPase"/>
</dbReference>
<evidence type="ECO:0000313" key="15">
    <source>
        <dbReference type="Proteomes" id="UP000776983"/>
    </source>
</evidence>
<sequence length="314" mass="35217">MKTPILCLAGPTASGKSATTLALAARTQIEVIAVDSATIYRQMDIGTAKPSQEERERIPHHLIDILDPSDTYSVAEFVTDAERIIADILTRGHLPVLCGGTMMYFKALRDGLADLPQADLETRERIAQQAHEQGWPAMHQELMRVDPATASRLAPHDSQRLQRALEIYRVSGVPMSQWLAQQQAARVDAAYDYITISLEPSDRAVLHDRIAQRFMQMMADGFLDEVRRLYERKDLHAGLPSVRCVGYRQLWQHLEGKVDLGAAVEQAIAATRQLAKRQLTWLRSQPERIVVDSLQGDAPQQVLQEAARWWPALA</sequence>
<dbReference type="SUPFAM" id="SSF52540">
    <property type="entry name" value="P-loop containing nucleoside triphosphate hydrolases"/>
    <property type="match status" value="1"/>
</dbReference>
<dbReference type="InterPro" id="IPR018022">
    <property type="entry name" value="IPT"/>
</dbReference>
<dbReference type="Pfam" id="PF01715">
    <property type="entry name" value="IPPT"/>
    <property type="match status" value="1"/>
</dbReference>
<evidence type="ECO:0000256" key="13">
    <source>
        <dbReference type="RuleBase" id="RU003785"/>
    </source>
</evidence>
<evidence type="ECO:0000256" key="7">
    <source>
        <dbReference type="ARBA" id="ARBA00022840"/>
    </source>
</evidence>